<dbReference type="EMBL" id="QJKJ01001821">
    <property type="protein sequence ID" value="RDY05733.1"/>
    <property type="molecule type" value="Genomic_DNA"/>
</dbReference>
<accession>A0A371HSI1</accession>
<feature type="non-terminal residue" evidence="2">
    <location>
        <position position="1"/>
    </location>
</feature>
<protein>
    <recommendedName>
        <fullName evidence="1">Retrotransposon gag domain-containing protein</fullName>
    </recommendedName>
</protein>
<dbReference type="Proteomes" id="UP000257109">
    <property type="component" value="Unassembled WGS sequence"/>
</dbReference>
<reference evidence="2" key="1">
    <citation type="submission" date="2018-05" db="EMBL/GenBank/DDBJ databases">
        <title>Draft genome of Mucuna pruriens seed.</title>
        <authorList>
            <person name="Nnadi N.E."/>
            <person name="Vos R."/>
            <person name="Hasami M.H."/>
            <person name="Devisetty U.K."/>
            <person name="Aguiy J.C."/>
        </authorList>
    </citation>
    <scope>NUCLEOTIDE SEQUENCE [LARGE SCALE GENOMIC DNA]</scope>
    <source>
        <strain evidence="2">JCA_2017</strain>
    </source>
</reference>
<gene>
    <name evidence="2" type="ORF">CR513_10403</name>
</gene>
<evidence type="ECO:0000313" key="3">
    <source>
        <dbReference type="Proteomes" id="UP000257109"/>
    </source>
</evidence>
<organism evidence="2 3">
    <name type="scientific">Mucuna pruriens</name>
    <name type="common">Velvet bean</name>
    <name type="synonym">Dolichos pruriens</name>
    <dbReference type="NCBI Taxonomy" id="157652"/>
    <lineage>
        <taxon>Eukaryota</taxon>
        <taxon>Viridiplantae</taxon>
        <taxon>Streptophyta</taxon>
        <taxon>Embryophyta</taxon>
        <taxon>Tracheophyta</taxon>
        <taxon>Spermatophyta</taxon>
        <taxon>Magnoliopsida</taxon>
        <taxon>eudicotyledons</taxon>
        <taxon>Gunneridae</taxon>
        <taxon>Pentapetalae</taxon>
        <taxon>rosids</taxon>
        <taxon>fabids</taxon>
        <taxon>Fabales</taxon>
        <taxon>Fabaceae</taxon>
        <taxon>Papilionoideae</taxon>
        <taxon>50 kb inversion clade</taxon>
        <taxon>NPAAA clade</taxon>
        <taxon>indigoferoid/millettioid clade</taxon>
        <taxon>Phaseoleae</taxon>
        <taxon>Mucuna</taxon>
    </lineage>
</organism>
<dbReference type="Pfam" id="PF03732">
    <property type="entry name" value="Retrotrans_gag"/>
    <property type="match status" value="1"/>
</dbReference>
<dbReference type="InterPro" id="IPR005162">
    <property type="entry name" value="Retrotrans_gag_dom"/>
</dbReference>
<evidence type="ECO:0000259" key="1">
    <source>
        <dbReference type="Pfam" id="PF03732"/>
    </source>
</evidence>
<name>A0A371HSI1_MUCPR</name>
<comment type="caution">
    <text evidence="2">The sequence shown here is derived from an EMBL/GenBank/DDBJ whole genome shotgun (WGS) entry which is preliminary data.</text>
</comment>
<dbReference type="AlphaFoldDB" id="A0A371HSI1"/>
<sequence>MKHTFLEKFFPASRTTTIRKEICGIRQHTGETLHEYWESMIDAAVIIANNLTKEQEDKLLEVLSQHKKAIGWKLSDLPGINPSICMHRILMEEDIKPIRQ</sequence>
<feature type="domain" description="Retrotransposon gag" evidence="1">
    <location>
        <begin position="1"/>
        <end position="49"/>
    </location>
</feature>
<evidence type="ECO:0000313" key="2">
    <source>
        <dbReference type="EMBL" id="RDY05733.1"/>
    </source>
</evidence>
<proteinExistence type="predicted"/>
<keyword evidence="3" id="KW-1185">Reference proteome</keyword>
<dbReference type="OrthoDB" id="1752182at2759"/>